<protein>
    <submittedName>
        <fullName evidence="1">Uncharacterized protein</fullName>
    </submittedName>
</protein>
<dbReference type="RefSeq" id="WP_077334410.1">
    <property type="nucleotide sequence ID" value="NZ_FULE01000016.1"/>
</dbReference>
<keyword evidence="2" id="KW-1185">Reference proteome</keyword>
<evidence type="ECO:0000313" key="1">
    <source>
        <dbReference type="EMBL" id="SJN55390.1"/>
    </source>
</evidence>
<accession>A0A1R4LFT0</accession>
<organism evidence="1 2">
    <name type="scientific">Vibrio ruber (strain DSM 16370 / JCM 11486 / BCRC 17186 / CECT 7878 / LMG 23124 / VR1)</name>
    <dbReference type="NCBI Taxonomy" id="1123498"/>
    <lineage>
        <taxon>Bacteria</taxon>
        <taxon>Pseudomonadati</taxon>
        <taxon>Pseudomonadota</taxon>
        <taxon>Gammaproteobacteria</taxon>
        <taxon>Vibrionales</taxon>
        <taxon>Vibrionaceae</taxon>
        <taxon>Vibrio</taxon>
    </lineage>
</organism>
<dbReference type="EMBL" id="FULE01000016">
    <property type="protein sequence ID" value="SJN55390.1"/>
    <property type="molecule type" value="Genomic_DNA"/>
</dbReference>
<dbReference type="AlphaFoldDB" id="A0A1R4LFT0"/>
<proteinExistence type="predicted"/>
<name>A0A1R4LFT0_VIBR1</name>
<evidence type="ECO:0000313" key="2">
    <source>
        <dbReference type="Proteomes" id="UP000188276"/>
    </source>
</evidence>
<sequence>MNGIYITYYKYKNDAETAFKNVLKYILKDKFEEKDFHLYKEDYFNDFKDFHSKKLAFIQFSNEKIQYQSFIYTNPDFFPDRKSFYGVSSGDFCFTNITPDADFEKMDHYVQEFKEKLSKINFNIDEPYHLLDLDLICFISSSIEEIEEIKDSLEVIEYEIDDIEEY</sequence>
<dbReference type="Proteomes" id="UP000188276">
    <property type="component" value="Unassembled WGS sequence"/>
</dbReference>
<gene>
    <name evidence="1" type="ORF">VR7878_01223</name>
</gene>
<reference evidence="2" key="1">
    <citation type="submission" date="2017-02" db="EMBL/GenBank/DDBJ databases">
        <authorList>
            <person name="Rodrigo-Torres L."/>
            <person name="Arahal R.D."/>
            <person name="Lucena T."/>
        </authorList>
    </citation>
    <scope>NUCLEOTIDE SEQUENCE [LARGE SCALE GENOMIC DNA]</scope>
    <source>
        <strain evidence="2">CECT 7878</strain>
    </source>
</reference>